<reference evidence="2" key="1">
    <citation type="journal article" date="2020" name="Nature">
        <title>Giant virus diversity and host interactions through global metagenomics.</title>
        <authorList>
            <person name="Schulz F."/>
            <person name="Roux S."/>
            <person name="Paez-Espino D."/>
            <person name="Jungbluth S."/>
            <person name="Walsh D.A."/>
            <person name="Denef V.J."/>
            <person name="McMahon K.D."/>
            <person name="Konstantinidis K.T."/>
            <person name="Eloe-Fadrosh E.A."/>
            <person name="Kyrpides N.C."/>
            <person name="Woyke T."/>
        </authorList>
    </citation>
    <scope>NUCLEOTIDE SEQUENCE</scope>
    <source>
        <strain evidence="2">GVMAG-M-3300024301-20</strain>
    </source>
</reference>
<sequence>MKKTYKNLNKRNKTHKKYKGGDGEINSLCSSDINASFFSEISDKQVLQLPGLNYDYSFEEECIPYLKQMYNNTLINVSTTFDEDKPYLTPFLTYIRSFRENMSKRNKLTTLLYLFGRELNVNNVYFNHTLEIGKNNFQTICGSIEQQQNQEQPNTNNSTQQVRINCGIKIVLPTIFKKIFGIYSKIPDFSGKFKYYFIMYQDIIADVSLTKEQKRQKIDELLNQEHFEIVKTFNQNLIFLLATLQTSGETILEYINIHFIQQENMKAFDAGLDNVLTYLIGNTYDKPTPGSDKEKVFNYIQQNFGTIDTIFGKQISDNIFESSINIKCNFDNQTHKVSFSVIKKSSFILSIGNGSSYSQPLAIMFLEENFDITNNKYNQVETFRWIIDKSSLTNIVTCSQGTNSYSFLNCVQPNENLIPLANNQMCSTNANISVGQQNQTQQLNQNNRYENVANKAKAYASKAKEVALNNPEAVGVGATMAAVGSALGTLAYYGLIFGGTRSNKHNKKKRRHFYTRKK</sequence>
<dbReference type="EMBL" id="MN740246">
    <property type="protein sequence ID" value="QHT95833.1"/>
    <property type="molecule type" value="Genomic_DNA"/>
</dbReference>
<dbReference type="AlphaFoldDB" id="A0A6C0IWD3"/>
<organism evidence="2">
    <name type="scientific">viral metagenome</name>
    <dbReference type="NCBI Taxonomy" id="1070528"/>
    <lineage>
        <taxon>unclassified sequences</taxon>
        <taxon>metagenomes</taxon>
        <taxon>organismal metagenomes</taxon>
    </lineage>
</organism>
<name>A0A6C0IWD3_9ZZZZ</name>
<feature type="transmembrane region" description="Helical" evidence="1">
    <location>
        <begin position="474"/>
        <end position="500"/>
    </location>
</feature>
<keyword evidence="1" id="KW-0472">Membrane</keyword>
<evidence type="ECO:0000313" key="2">
    <source>
        <dbReference type="EMBL" id="QHT95833.1"/>
    </source>
</evidence>
<keyword evidence="1" id="KW-1133">Transmembrane helix</keyword>
<proteinExistence type="predicted"/>
<evidence type="ECO:0000256" key="1">
    <source>
        <dbReference type="SAM" id="Phobius"/>
    </source>
</evidence>
<keyword evidence="1" id="KW-0812">Transmembrane</keyword>
<accession>A0A6C0IWD3</accession>
<protein>
    <submittedName>
        <fullName evidence="2">Uncharacterized protein</fullName>
    </submittedName>
</protein>